<evidence type="ECO:0000313" key="2">
    <source>
        <dbReference type="EMBL" id="AEG25338.1"/>
    </source>
</evidence>
<dbReference type="EMBL" id="FJ666132">
    <property type="protein sequence ID" value="ACV89922.1"/>
    <property type="molecule type" value="Genomic_DNA"/>
</dbReference>
<protein>
    <submittedName>
        <fullName evidence="1">Uncharacterized protein</fullName>
    </submittedName>
</protein>
<reference evidence="2" key="3">
    <citation type="submission" date="2011-03" db="EMBL/GenBank/DDBJ databases">
        <title>E. coli CW4 plasmid pcw4-EH genome sequence.</title>
        <authorList>
            <person name="Hu Z.G."/>
            <person name="Xu R."/>
            <person name="Liu H.J."/>
        </authorList>
    </citation>
    <scope>NUCLEOTIDE SEQUENCE</scope>
    <source>
        <strain evidence="2">CW4</strain>
        <plasmid evidence="2">pcw4-EH</plasmid>
    </source>
</reference>
<sequence length="188" mass="21757">MSVGRDMQNDKFFERYQPVFEIVCRILGNGWRVNLLDDCQYRIKLTSPQYKNYSIHIRMEKGRLVIIGSVDSRSWRSPYHTCTVSPERNPVEIAADIEKKILTDAFENVEKAMEYERQLQKKREQTQILKGMLSRLIRLDSWHGTLTGFKVENGLDGNVSERGGGFEMVIRGLSVDQLIKVAGFIKQL</sequence>
<gene>
    <name evidence="1" type="ORF">pMAS2027_55</name>
</gene>
<reference evidence="1" key="2">
    <citation type="submission" date="2009-01" db="EMBL/GenBank/DDBJ databases">
        <authorList>
            <person name="Ong C.-L.Y."/>
            <person name="Beatson S.A."/>
            <person name="McEwan A.G."/>
            <person name="Schembri M.A."/>
        </authorList>
    </citation>
    <scope>NUCLEOTIDE SEQUENCE</scope>
    <source>
        <strain evidence="1">MS2027</strain>
        <plasmid evidence="1">pMAS2027</plasmid>
    </source>
</reference>
<dbReference type="AlphaFoldDB" id="D0QMQ9"/>
<reference evidence="1" key="1">
    <citation type="journal article" date="2009" name="Appl. Environ. Microbiol.">
        <title>Conjugative plasmid transfer and adhesion dynamics in an Escherichia coli biofilm.</title>
        <authorList>
            <person name="Ong C.L."/>
            <person name="Beatson S.A."/>
            <person name="McEwan A.G."/>
            <person name="Schembri M.A."/>
        </authorList>
    </citation>
    <scope>NUCLEOTIDE SEQUENCE</scope>
    <source>
        <strain evidence="1">MS2027</strain>
        <plasmid evidence="1">pMAS2027</plasmid>
    </source>
</reference>
<geneLocation type="plasmid" evidence="2">
    <name>pcw4-EH</name>
</geneLocation>
<accession>D0QMQ9</accession>
<evidence type="ECO:0000313" key="1">
    <source>
        <dbReference type="EMBL" id="ACV89922.1"/>
    </source>
</evidence>
<dbReference type="EMBL" id="JF745030">
    <property type="protein sequence ID" value="AEG25338.1"/>
    <property type="molecule type" value="Genomic_DNA"/>
</dbReference>
<name>D0QMQ9_ECOLX</name>
<organism evidence="1">
    <name type="scientific">Escherichia coli</name>
    <dbReference type="NCBI Taxonomy" id="562"/>
    <lineage>
        <taxon>Bacteria</taxon>
        <taxon>Pseudomonadati</taxon>
        <taxon>Pseudomonadota</taxon>
        <taxon>Gammaproteobacteria</taxon>
        <taxon>Enterobacterales</taxon>
        <taxon>Enterobacteriaceae</taxon>
        <taxon>Escherichia</taxon>
    </lineage>
</organism>
<geneLocation type="plasmid" evidence="1">
    <name>pMAS2027</name>
</geneLocation>
<keyword evidence="1" id="KW-0614">Plasmid</keyword>
<proteinExistence type="predicted"/>